<proteinExistence type="inferred from homology"/>
<dbReference type="InterPro" id="IPR051681">
    <property type="entry name" value="Ser/Thr_Kinases-Pseudokinases"/>
</dbReference>
<feature type="region of interest" description="Disordered" evidence="16">
    <location>
        <begin position="1"/>
        <end position="25"/>
    </location>
</feature>
<dbReference type="PANTHER" id="PTHR44329:SF293">
    <property type="entry name" value="MITOGEN-ACTIVATED PROTEIN KINASE KINASE KINASE"/>
    <property type="match status" value="1"/>
</dbReference>
<evidence type="ECO:0000256" key="13">
    <source>
        <dbReference type="PROSITE-ProRule" id="PRU00192"/>
    </source>
</evidence>
<dbReference type="Gene3D" id="1.10.510.10">
    <property type="entry name" value="Transferase(Phosphotransferase) domain 1"/>
    <property type="match status" value="1"/>
</dbReference>
<keyword evidence="5" id="KW-0723">Serine/threonine-protein kinase</keyword>
<dbReference type="Pfam" id="PF00018">
    <property type="entry name" value="SH3_1"/>
    <property type="match status" value="1"/>
</dbReference>
<dbReference type="PROSITE" id="PS50002">
    <property type="entry name" value="SH3"/>
    <property type="match status" value="1"/>
</dbReference>
<keyword evidence="7" id="KW-0677">Repeat</keyword>
<dbReference type="GO" id="GO:0005524">
    <property type="term" value="F:ATP binding"/>
    <property type="evidence" value="ECO:0007669"/>
    <property type="project" value="UniProtKB-UniRule"/>
</dbReference>
<feature type="region of interest" description="Disordered" evidence="16">
    <location>
        <begin position="785"/>
        <end position="854"/>
    </location>
</feature>
<dbReference type="PROSITE" id="PS50011">
    <property type="entry name" value="PROTEIN_KINASE_DOM"/>
    <property type="match status" value="1"/>
</dbReference>
<evidence type="ECO:0000256" key="12">
    <source>
        <dbReference type="ARBA" id="ARBA00048329"/>
    </source>
</evidence>
<dbReference type="EC" id="2.7.11.25" evidence="3"/>
<dbReference type="InterPro" id="IPR017441">
    <property type="entry name" value="Protein_kinase_ATP_BS"/>
</dbReference>
<dbReference type="EMBL" id="OA882083">
    <property type="protein sequence ID" value="CAD7272591.1"/>
    <property type="molecule type" value="Genomic_DNA"/>
</dbReference>
<dbReference type="FunFam" id="1.10.510.10:FF:000076">
    <property type="entry name" value="Mitogen-activated protein kinase kinase kinase"/>
    <property type="match status" value="1"/>
</dbReference>
<comment type="catalytic activity">
    <reaction evidence="12">
        <text>L-seryl-[protein] + ATP = O-phospho-L-seryl-[protein] + ADP + H(+)</text>
        <dbReference type="Rhea" id="RHEA:17989"/>
        <dbReference type="Rhea" id="RHEA-COMP:9863"/>
        <dbReference type="Rhea" id="RHEA-COMP:11604"/>
        <dbReference type="ChEBI" id="CHEBI:15378"/>
        <dbReference type="ChEBI" id="CHEBI:29999"/>
        <dbReference type="ChEBI" id="CHEBI:30616"/>
        <dbReference type="ChEBI" id="CHEBI:83421"/>
        <dbReference type="ChEBI" id="CHEBI:456216"/>
        <dbReference type="EC" id="2.7.11.25"/>
    </reaction>
</comment>
<dbReference type="GO" id="GO:0006950">
    <property type="term" value="P:response to stress"/>
    <property type="evidence" value="ECO:0007669"/>
    <property type="project" value="UniProtKB-ARBA"/>
</dbReference>
<accession>A0A7R9BDP2</accession>
<dbReference type="Proteomes" id="UP000678499">
    <property type="component" value="Unassembled WGS sequence"/>
</dbReference>
<evidence type="ECO:0000256" key="9">
    <source>
        <dbReference type="ARBA" id="ARBA00022777"/>
    </source>
</evidence>
<sequence length="854" mass="96507">MAAVKSARRNNQQPPKYPDTEDEAEIDDSVCIACYDYDAQNDDELTLRKNDVVEILSKDARISGDEGWWTGKVRDKVGVFPSNFVMPSNALSDPDDDDEEVVDEGQKDSGLSNITEIDFSELELAEEIGVGGFGKVYRAYWRGEEVAVKLARYNPEDDLAEVLEQVKNEAKMFARLKHQNIVALKAACLQNPNFSLVMEFCRGATLNRSLQRRKLAPDVLVDWACQVASGMCYLHGENILHRDLKSSNVLIYEMLVDGDDLRRKTLKITDFGQAREWSKTTRMSTAGTYAWMAPEVIKYSTYSMASDVWSYGVVLWELLTGEIPYKGFDSLAVAYKVAMNKVTLPIPKTCPEPWKKMMQDCWNTDTHKRPSFENILRDLRLIAVSSWVRTPRDSFKSMQDGWKVEVQHMMTDLRHKEEELRTHEERLNRKEQELAEECRRRVQEMKEQWEKRLQVEAELHKQEERLTRREQELAEREMVVLERELSVIMLEQSKPTPTPKARKGKFLKNKLKWKKEGPQKISMPSERKNEQMELEVTYIPADGVKGKTWGPSSMQPRERGHLFVKPKTGNSEEKMFSKSAPNLEPSLRKYAPVVHSPAAGVPVIGVSQNFDCVEDDWNGAQLPPMQYLPTLYNGNVKPGMNEFPDDRLLSSEYVPNRRPARMGVVERFVCNVASMLAAVAAGYDIAISNVTPIHPRLMSHLLVDYLTFLIADNVDADQMDGAGREDLEYFGNSYGSGSAYGLRPGQGHNTYHGPTPHYRTPLSVLAPDAAKPAPLRFIDVQMERKPVAAGPARRKSSTSSVEGNKFPPTASPYVAGVDMGSSGSNSSGGESRPRLPNRQVHFSSLHSGEKRTSV</sequence>
<protein>
    <recommendedName>
        <fullName evidence="3">mitogen-activated protein kinase kinase kinase</fullName>
        <ecNumber evidence="3">2.7.11.25</ecNumber>
    </recommendedName>
</protein>
<dbReference type="Gene3D" id="3.30.200.20">
    <property type="entry name" value="Phosphorylase Kinase, domain 1"/>
    <property type="match status" value="1"/>
</dbReference>
<dbReference type="InterPro" id="IPR036028">
    <property type="entry name" value="SH3-like_dom_sf"/>
</dbReference>
<name>A0A7R9BDP2_9CRUS</name>
<feature type="binding site" evidence="14">
    <location>
        <position position="149"/>
    </location>
    <ligand>
        <name>ATP</name>
        <dbReference type="ChEBI" id="CHEBI:30616"/>
    </ligand>
</feature>
<dbReference type="SMART" id="SM00326">
    <property type="entry name" value="SH3"/>
    <property type="match status" value="1"/>
</dbReference>
<dbReference type="InterPro" id="IPR001245">
    <property type="entry name" value="Ser-Thr/Tyr_kinase_cat_dom"/>
</dbReference>
<dbReference type="PROSITE" id="PS00108">
    <property type="entry name" value="PROTEIN_KINASE_ST"/>
    <property type="match status" value="1"/>
</dbReference>
<feature type="domain" description="Protein kinase" evidence="18">
    <location>
        <begin position="122"/>
        <end position="388"/>
    </location>
</feature>
<keyword evidence="4 13" id="KW-0728">SH3 domain</keyword>
<keyword evidence="9" id="KW-0418">Kinase</keyword>
<evidence type="ECO:0000256" key="4">
    <source>
        <dbReference type="ARBA" id="ARBA00022443"/>
    </source>
</evidence>
<evidence type="ECO:0000256" key="8">
    <source>
        <dbReference type="ARBA" id="ARBA00022741"/>
    </source>
</evidence>
<evidence type="ECO:0000313" key="19">
    <source>
        <dbReference type="EMBL" id="CAD7272591.1"/>
    </source>
</evidence>
<keyword evidence="10 14" id="KW-0067">ATP-binding</keyword>
<keyword evidence="15" id="KW-0175">Coiled coil</keyword>
<dbReference type="InterPro" id="IPR008271">
    <property type="entry name" value="Ser/Thr_kinase_AS"/>
</dbReference>
<evidence type="ECO:0000256" key="7">
    <source>
        <dbReference type="ARBA" id="ARBA00022737"/>
    </source>
</evidence>
<feature type="compositionally biased region" description="Low complexity" evidence="16">
    <location>
        <begin position="820"/>
        <end position="830"/>
    </location>
</feature>
<evidence type="ECO:0000256" key="2">
    <source>
        <dbReference type="ARBA" id="ARBA00006529"/>
    </source>
</evidence>
<organism evidence="19">
    <name type="scientific">Notodromas monacha</name>
    <dbReference type="NCBI Taxonomy" id="399045"/>
    <lineage>
        <taxon>Eukaryota</taxon>
        <taxon>Metazoa</taxon>
        <taxon>Ecdysozoa</taxon>
        <taxon>Arthropoda</taxon>
        <taxon>Crustacea</taxon>
        <taxon>Oligostraca</taxon>
        <taxon>Ostracoda</taxon>
        <taxon>Podocopa</taxon>
        <taxon>Podocopida</taxon>
        <taxon>Cypridocopina</taxon>
        <taxon>Cypridoidea</taxon>
        <taxon>Cyprididae</taxon>
        <taxon>Notodromas</taxon>
    </lineage>
</organism>
<dbReference type="GO" id="GO:0004706">
    <property type="term" value="F:JUN kinase kinase kinase activity"/>
    <property type="evidence" value="ECO:0007669"/>
    <property type="project" value="TreeGrafter"/>
</dbReference>
<evidence type="ECO:0000256" key="10">
    <source>
        <dbReference type="ARBA" id="ARBA00022840"/>
    </source>
</evidence>
<dbReference type="InterPro" id="IPR000719">
    <property type="entry name" value="Prot_kinase_dom"/>
</dbReference>
<dbReference type="PANTHER" id="PTHR44329">
    <property type="entry name" value="SERINE/THREONINE-PROTEIN KINASE TNNI3K-RELATED"/>
    <property type="match status" value="1"/>
</dbReference>
<dbReference type="SUPFAM" id="SSF56112">
    <property type="entry name" value="Protein kinase-like (PK-like)"/>
    <property type="match status" value="1"/>
</dbReference>
<comment type="cofactor">
    <cofactor evidence="1">
        <name>Mg(2+)</name>
        <dbReference type="ChEBI" id="CHEBI:18420"/>
    </cofactor>
</comment>
<dbReference type="Pfam" id="PF07714">
    <property type="entry name" value="PK_Tyr_Ser-Thr"/>
    <property type="match status" value="1"/>
</dbReference>
<keyword evidence="20" id="KW-1185">Reference proteome</keyword>
<comment type="similarity">
    <text evidence="2">Belongs to the protein kinase superfamily. STE Ser/Thr protein kinase family. MAP kinase kinase kinase subfamily.</text>
</comment>
<evidence type="ECO:0000256" key="3">
    <source>
        <dbReference type="ARBA" id="ARBA00012406"/>
    </source>
</evidence>
<evidence type="ECO:0000256" key="5">
    <source>
        <dbReference type="ARBA" id="ARBA00022527"/>
    </source>
</evidence>
<evidence type="ECO:0000256" key="11">
    <source>
        <dbReference type="ARBA" id="ARBA00047559"/>
    </source>
</evidence>
<reference evidence="19" key="1">
    <citation type="submission" date="2020-11" db="EMBL/GenBank/DDBJ databases">
        <authorList>
            <person name="Tran Van P."/>
        </authorList>
    </citation>
    <scope>NUCLEOTIDE SEQUENCE</scope>
</reference>
<evidence type="ECO:0000313" key="20">
    <source>
        <dbReference type="Proteomes" id="UP000678499"/>
    </source>
</evidence>
<keyword evidence="8 14" id="KW-0547">Nucleotide-binding</keyword>
<dbReference type="PRINTS" id="PR00452">
    <property type="entry name" value="SH3DOMAIN"/>
</dbReference>
<evidence type="ECO:0000259" key="17">
    <source>
        <dbReference type="PROSITE" id="PS50002"/>
    </source>
</evidence>
<dbReference type="OrthoDB" id="339325at2759"/>
<evidence type="ECO:0000259" key="18">
    <source>
        <dbReference type="PROSITE" id="PS50011"/>
    </source>
</evidence>
<comment type="catalytic activity">
    <reaction evidence="11">
        <text>L-threonyl-[protein] + ATP = O-phospho-L-threonyl-[protein] + ADP + H(+)</text>
        <dbReference type="Rhea" id="RHEA:46608"/>
        <dbReference type="Rhea" id="RHEA-COMP:11060"/>
        <dbReference type="Rhea" id="RHEA-COMP:11605"/>
        <dbReference type="ChEBI" id="CHEBI:15378"/>
        <dbReference type="ChEBI" id="CHEBI:30013"/>
        <dbReference type="ChEBI" id="CHEBI:30616"/>
        <dbReference type="ChEBI" id="CHEBI:61977"/>
        <dbReference type="ChEBI" id="CHEBI:456216"/>
        <dbReference type="EC" id="2.7.11.25"/>
    </reaction>
</comment>
<dbReference type="SMART" id="SM00220">
    <property type="entry name" value="S_TKc"/>
    <property type="match status" value="1"/>
</dbReference>
<gene>
    <name evidence="19" type="ORF">NMOB1V02_LOCUS518</name>
</gene>
<evidence type="ECO:0000256" key="14">
    <source>
        <dbReference type="PROSITE-ProRule" id="PRU10141"/>
    </source>
</evidence>
<evidence type="ECO:0000256" key="6">
    <source>
        <dbReference type="ARBA" id="ARBA00022679"/>
    </source>
</evidence>
<dbReference type="PRINTS" id="PR00109">
    <property type="entry name" value="TYRKINASE"/>
</dbReference>
<evidence type="ECO:0000256" key="15">
    <source>
        <dbReference type="SAM" id="Coils"/>
    </source>
</evidence>
<evidence type="ECO:0000256" key="1">
    <source>
        <dbReference type="ARBA" id="ARBA00001946"/>
    </source>
</evidence>
<dbReference type="PROSITE" id="PS00107">
    <property type="entry name" value="PROTEIN_KINASE_ATP"/>
    <property type="match status" value="1"/>
</dbReference>
<dbReference type="AlphaFoldDB" id="A0A7R9BDP2"/>
<feature type="coiled-coil region" evidence="15">
    <location>
        <begin position="406"/>
        <end position="472"/>
    </location>
</feature>
<dbReference type="InterPro" id="IPR001452">
    <property type="entry name" value="SH3_domain"/>
</dbReference>
<feature type="domain" description="SH3" evidence="17">
    <location>
        <begin position="26"/>
        <end position="90"/>
    </location>
</feature>
<dbReference type="Gene3D" id="2.30.30.40">
    <property type="entry name" value="SH3 Domains"/>
    <property type="match status" value="1"/>
</dbReference>
<dbReference type="SUPFAM" id="SSF50044">
    <property type="entry name" value="SH3-domain"/>
    <property type="match status" value="1"/>
</dbReference>
<keyword evidence="6" id="KW-0808">Transferase</keyword>
<evidence type="ECO:0000256" key="16">
    <source>
        <dbReference type="SAM" id="MobiDB-lite"/>
    </source>
</evidence>
<dbReference type="InterPro" id="IPR011009">
    <property type="entry name" value="Kinase-like_dom_sf"/>
</dbReference>
<dbReference type="EMBL" id="CAJPEX010000046">
    <property type="protein sequence ID" value="CAG0912743.1"/>
    <property type="molecule type" value="Genomic_DNA"/>
</dbReference>